<feature type="transmembrane region" description="Helical" evidence="1">
    <location>
        <begin position="697"/>
        <end position="715"/>
    </location>
</feature>
<feature type="transmembrane region" description="Helical" evidence="1">
    <location>
        <begin position="629"/>
        <end position="646"/>
    </location>
</feature>
<gene>
    <name evidence="2" type="ORF">GPECTOR_3g36</name>
</gene>
<proteinExistence type="predicted"/>
<comment type="caution">
    <text evidence="2">The sequence shown here is derived from an EMBL/GenBank/DDBJ whole genome shotgun (WGS) entry which is preliminary data.</text>
</comment>
<feature type="transmembrane region" description="Helical" evidence="1">
    <location>
        <begin position="658"/>
        <end position="677"/>
    </location>
</feature>
<evidence type="ECO:0000313" key="3">
    <source>
        <dbReference type="Proteomes" id="UP000075714"/>
    </source>
</evidence>
<keyword evidence="3" id="KW-1185">Reference proteome</keyword>
<evidence type="ECO:0000313" key="2">
    <source>
        <dbReference type="EMBL" id="KXZ55217.1"/>
    </source>
</evidence>
<reference evidence="3" key="1">
    <citation type="journal article" date="2016" name="Nat. Commun.">
        <title>The Gonium pectorale genome demonstrates co-option of cell cycle regulation during the evolution of multicellularity.</title>
        <authorList>
            <person name="Hanschen E.R."/>
            <person name="Marriage T.N."/>
            <person name="Ferris P.J."/>
            <person name="Hamaji T."/>
            <person name="Toyoda A."/>
            <person name="Fujiyama A."/>
            <person name="Neme R."/>
            <person name="Noguchi H."/>
            <person name="Minakuchi Y."/>
            <person name="Suzuki M."/>
            <person name="Kawai-Toyooka H."/>
            <person name="Smith D.R."/>
            <person name="Sparks H."/>
            <person name="Anderson J."/>
            <person name="Bakaric R."/>
            <person name="Luria V."/>
            <person name="Karger A."/>
            <person name="Kirschner M.W."/>
            <person name="Durand P.M."/>
            <person name="Michod R.E."/>
            <person name="Nozaki H."/>
            <person name="Olson B.J."/>
        </authorList>
    </citation>
    <scope>NUCLEOTIDE SEQUENCE [LARGE SCALE GENOMIC DNA]</scope>
    <source>
        <strain evidence="3">NIES-2863</strain>
    </source>
</reference>
<feature type="transmembrane region" description="Helical" evidence="1">
    <location>
        <begin position="735"/>
        <end position="754"/>
    </location>
</feature>
<dbReference type="AlphaFoldDB" id="A0A150GZ76"/>
<keyword evidence="1" id="KW-0812">Transmembrane</keyword>
<keyword evidence="1" id="KW-0472">Membrane</keyword>
<feature type="transmembrane region" description="Helical" evidence="1">
    <location>
        <begin position="775"/>
        <end position="797"/>
    </location>
</feature>
<dbReference type="Proteomes" id="UP000075714">
    <property type="component" value="Unassembled WGS sequence"/>
</dbReference>
<dbReference type="EMBL" id="LSYV01000004">
    <property type="protein sequence ID" value="KXZ55217.1"/>
    <property type="molecule type" value="Genomic_DNA"/>
</dbReference>
<evidence type="ECO:0000256" key="1">
    <source>
        <dbReference type="SAM" id="Phobius"/>
    </source>
</evidence>
<accession>A0A150GZ76</accession>
<name>A0A150GZ76_GONPE</name>
<dbReference type="OrthoDB" id="549421at2759"/>
<protein>
    <submittedName>
        <fullName evidence="2">Uncharacterized protein</fullName>
    </submittedName>
</protein>
<keyword evidence="1" id="KW-1133">Transmembrane helix</keyword>
<organism evidence="2 3">
    <name type="scientific">Gonium pectorale</name>
    <name type="common">Green alga</name>
    <dbReference type="NCBI Taxonomy" id="33097"/>
    <lineage>
        <taxon>Eukaryota</taxon>
        <taxon>Viridiplantae</taxon>
        <taxon>Chlorophyta</taxon>
        <taxon>core chlorophytes</taxon>
        <taxon>Chlorophyceae</taxon>
        <taxon>CS clade</taxon>
        <taxon>Chlamydomonadales</taxon>
        <taxon>Volvocaceae</taxon>
        <taxon>Gonium</taxon>
    </lineage>
</organism>
<sequence>MAPIVPRPLQFVVPLTGYAVRLFNTAYHVLAGPHHTPSQLALTSIFSKHPPFEVVVFLSMLGTWRVHMGVELAALAFSSASTLLLASWYTASGALPPGAVSMRGLLLTRALVAAANLYLEYLVCRRHAARSWASTMSASVAGRGCGGSGSDCDCGASGGCKGSGRADPASAIPWAHPEDLAAGFHDRLSEALRLQGLTLREACVRRGCIELLLLLEAPGEAAGAPTPIWALDMQAVVQALGIQPPQLQPPGSGEGATAEVCWPALSAETRHGHAGRCGAAGSFSSSADLVPLVCVEEVRQVTGAPALAGGATADPPATPAMVVSVLPRVLPLPPTAMAAAVAGKEALPTVLRALVAFPATTARDAGPPPILAEALLRSGGTSLPARVLSARAVEGRGRSDAAADSCSDFASDCGSDGDPAFSGDCPRGSHYEYEVELLSPVTRSGTALLELRFRTDTSAGGSASGRLFDSALAPLLVTNDGALAAAVAAAATAWPTAFASDLDELLYDLGTWLAATAAGEDDQGDTWQALPSGNGGDGGNAGGGGATSWLSHWSPLGTHLLQFTDAAGLYAVAARIRADLRRAEKAAAAEDGTAAHSVARSWRNAANGAEYTEAFGAFQRSWAITLSRSACALDALMMLVLLLRGLRAGQPLLSTTNAVLVLGLGAGTLSTTAWLLLPPAASARLAGLEWSRLLRYAGYPASKALLLALAARGIAPPSGGATYAGGLGILLTEGVILPGTCLLSPLTALLMGCAKLPLNAATGLMVGAFTSPVRAALLAATVEAAALATTVGCHLYLKFLFARQVTYKASLLLGIAAHVESGGGCL</sequence>